<dbReference type="AlphaFoldDB" id="A0A127M7K9"/>
<evidence type="ECO:0008006" key="3">
    <source>
        <dbReference type="Google" id="ProtNLM"/>
    </source>
</evidence>
<dbReference type="NCBIfam" id="TIGR04282">
    <property type="entry name" value="glyco_like_cofC"/>
    <property type="match status" value="1"/>
</dbReference>
<dbReference type="PANTHER" id="PTHR36529">
    <property type="entry name" value="SLL1095 PROTEIN"/>
    <property type="match status" value="1"/>
</dbReference>
<dbReference type="KEGG" id="zal:AZF00_13135"/>
<protein>
    <recommendedName>
        <fullName evidence="3">2-phospho-L-lactate guanylyltransferase</fullName>
    </recommendedName>
</protein>
<dbReference type="InterPro" id="IPR018641">
    <property type="entry name" value="Trfase_1_rSAM/seldom-assoc"/>
</dbReference>
<accession>A0A127M7K9</accession>
<dbReference type="RefSeq" id="WP_008248631.1">
    <property type="nucleotide sequence ID" value="NZ_CP014544.1"/>
</dbReference>
<sequence>MTATKPRIILQLFAKAPRAGFAKTRLIPTLGESGAAAVAKRMLENTLAECQRALTQVNDDYRLAAELWATPGVGAPAWAAIELPSSIEALNQPVGDLGKRMATAAEQGLQRAEGIILLGSDCPAITAESLHWAAKALLSHDSCMIPTFDGGYALLGLCRFSPHLFADIAWSTDTVASVTRQRIAECGMSLAEQDKVHDIDEAADLLYLPEGWL</sequence>
<name>A0A127M7K9_9GAMM</name>
<dbReference type="Gene3D" id="3.90.550.10">
    <property type="entry name" value="Spore Coat Polysaccharide Biosynthesis Protein SpsA, Chain A"/>
    <property type="match status" value="1"/>
</dbReference>
<gene>
    <name evidence="1" type="ORF">AZF00_13135</name>
</gene>
<evidence type="ECO:0000313" key="2">
    <source>
        <dbReference type="Proteomes" id="UP000074119"/>
    </source>
</evidence>
<organism evidence="1 2">
    <name type="scientific">Zhongshania aliphaticivorans</name>
    <dbReference type="NCBI Taxonomy" id="1470434"/>
    <lineage>
        <taxon>Bacteria</taxon>
        <taxon>Pseudomonadati</taxon>
        <taxon>Pseudomonadota</taxon>
        <taxon>Gammaproteobacteria</taxon>
        <taxon>Cellvibrionales</taxon>
        <taxon>Spongiibacteraceae</taxon>
        <taxon>Zhongshania</taxon>
    </lineage>
</organism>
<dbReference type="InterPro" id="IPR029044">
    <property type="entry name" value="Nucleotide-diphossugar_trans"/>
</dbReference>
<evidence type="ECO:0000313" key="1">
    <source>
        <dbReference type="EMBL" id="AMO69188.1"/>
    </source>
</evidence>
<dbReference type="Proteomes" id="UP000074119">
    <property type="component" value="Chromosome"/>
</dbReference>
<dbReference type="STRING" id="1470434.AZF00_13135"/>
<dbReference type="SUPFAM" id="SSF53448">
    <property type="entry name" value="Nucleotide-diphospho-sugar transferases"/>
    <property type="match status" value="1"/>
</dbReference>
<dbReference type="PANTHER" id="PTHR36529:SF1">
    <property type="entry name" value="GLYCOSYLTRANSFERASE"/>
    <property type="match status" value="1"/>
</dbReference>
<dbReference type="EMBL" id="CP014544">
    <property type="protein sequence ID" value="AMO69188.1"/>
    <property type="molecule type" value="Genomic_DNA"/>
</dbReference>
<reference evidence="1 2" key="1">
    <citation type="submission" date="2015-12" db="EMBL/GenBank/DDBJ databases">
        <authorList>
            <person name="Shamseldin A."/>
            <person name="Moawad H."/>
            <person name="Abd El-Rahim W.M."/>
            <person name="Sadowsky M.J."/>
        </authorList>
    </citation>
    <scope>NUCLEOTIDE SEQUENCE [LARGE SCALE GENOMIC DNA]</scope>
    <source>
        <strain evidence="1 2">SM2</strain>
    </source>
</reference>
<proteinExistence type="predicted"/>
<dbReference type="Pfam" id="PF09837">
    <property type="entry name" value="DUF2064"/>
    <property type="match status" value="1"/>
</dbReference>